<evidence type="ECO:0000313" key="2">
    <source>
        <dbReference type="Proteomes" id="UP000266861"/>
    </source>
</evidence>
<gene>
    <name evidence="1" type="ORF">Glove_458g6</name>
</gene>
<keyword evidence="2" id="KW-1185">Reference proteome</keyword>
<reference evidence="1 2" key="1">
    <citation type="submission" date="2018-08" db="EMBL/GenBank/DDBJ databases">
        <title>Genome and evolution of the arbuscular mycorrhizal fungus Diversispora epigaea (formerly Glomus versiforme) and its bacterial endosymbionts.</title>
        <authorList>
            <person name="Sun X."/>
            <person name="Fei Z."/>
            <person name="Harrison M."/>
        </authorList>
    </citation>
    <scope>NUCLEOTIDE SEQUENCE [LARGE SCALE GENOMIC DNA]</scope>
    <source>
        <strain evidence="1 2">IT104</strain>
    </source>
</reference>
<name>A0A397GQU0_9GLOM</name>
<organism evidence="1 2">
    <name type="scientific">Diversispora epigaea</name>
    <dbReference type="NCBI Taxonomy" id="1348612"/>
    <lineage>
        <taxon>Eukaryota</taxon>
        <taxon>Fungi</taxon>
        <taxon>Fungi incertae sedis</taxon>
        <taxon>Mucoromycota</taxon>
        <taxon>Glomeromycotina</taxon>
        <taxon>Glomeromycetes</taxon>
        <taxon>Diversisporales</taxon>
        <taxon>Diversisporaceae</taxon>
        <taxon>Diversispora</taxon>
    </lineage>
</organism>
<comment type="caution">
    <text evidence="1">The sequence shown here is derived from an EMBL/GenBank/DDBJ whole genome shotgun (WGS) entry which is preliminary data.</text>
</comment>
<protein>
    <submittedName>
        <fullName evidence="1">Uncharacterized protein</fullName>
    </submittedName>
</protein>
<evidence type="ECO:0000313" key="1">
    <source>
        <dbReference type="EMBL" id="RHZ52709.1"/>
    </source>
</evidence>
<sequence>MKMIFPKLSGALTYAKSLTDEGEDCGVQYVDHEGQHYDSHAKENAYGRVAVDDVKAYLENPIESRKEMYIVYFYYDYHKENYVKVHGAFDNKTKALEFASKLSDGEDSEPDYVSHYGKLFDQKANDGAYERIAVDLVSVGE</sequence>
<dbReference type="EMBL" id="PQFF01000400">
    <property type="protein sequence ID" value="RHZ52709.1"/>
    <property type="molecule type" value="Genomic_DNA"/>
</dbReference>
<dbReference type="Proteomes" id="UP000266861">
    <property type="component" value="Unassembled WGS sequence"/>
</dbReference>
<dbReference type="AlphaFoldDB" id="A0A397GQU0"/>
<proteinExistence type="predicted"/>
<accession>A0A397GQU0</accession>
<dbReference type="OrthoDB" id="2415683at2759"/>